<dbReference type="InterPro" id="IPR029058">
    <property type="entry name" value="AB_hydrolase_fold"/>
</dbReference>
<dbReference type="Pfam" id="PF00326">
    <property type="entry name" value="Peptidase_S9"/>
    <property type="match status" value="1"/>
</dbReference>
<proteinExistence type="predicted"/>
<dbReference type="InterPro" id="IPR001375">
    <property type="entry name" value="Peptidase_S9_cat"/>
</dbReference>
<dbReference type="PATRIC" id="fig|999432.5.peg.1669"/>
<evidence type="ECO:0000256" key="1">
    <source>
        <dbReference type="ARBA" id="ARBA00022801"/>
    </source>
</evidence>
<dbReference type="PANTHER" id="PTHR22946">
    <property type="entry name" value="DIENELACTONE HYDROLASE DOMAIN-CONTAINING PROTEIN-RELATED"/>
    <property type="match status" value="1"/>
</dbReference>
<dbReference type="SUPFAM" id="SSF53474">
    <property type="entry name" value="alpha/beta-Hydrolases"/>
    <property type="match status" value="1"/>
</dbReference>
<dbReference type="Proteomes" id="UP000011705">
    <property type="component" value="Chromosome"/>
</dbReference>
<evidence type="ECO:0000259" key="2">
    <source>
        <dbReference type="Pfam" id="PF00326"/>
    </source>
</evidence>
<dbReference type="AlphaFoldDB" id="A0A0E2E5W4"/>
<comment type="caution">
    <text evidence="3">The sequence shown here is derived from an EMBL/GenBank/DDBJ whole genome shotgun (WGS) entry which is preliminary data.</text>
</comment>
<dbReference type="EMBL" id="AGDV01000012">
    <property type="protein sequence ID" value="EMB33248.1"/>
    <property type="molecule type" value="Genomic_DNA"/>
</dbReference>
<organism evidence="3">
    <name type="scientific">Treponema denticola H-22</name>
    <dbReference type="NCBI Taxonomy" id="999432"/>
    <lineage>
        <taxon>Bacteria</taxon>
        <taxon>Pseudomonadati</taxon>
        <taxon>Spirochaetota</taxon>
        <taxon>Spirochaetia</taxon>
        <taxon>Spirochaetales</taxon>
        <taxon>Treponemataceae</taxon>
        <taxon>Treponema</taxon>
    </lineage>
</organism>
<name>A0A0E2E5W4_TREDN</name>
<evidence type="ECO:0000313" key="3">
    <source>
        <dbReference type="EMBL" id="EMB33248.1"/>
    </source>
</evidence>
<accession>A0A0E2E5W4</accession>
<reference evidence="3" key="1">
    <citation type="submission" date="2012-01" db="EMBL/GenBank/DDBJ databases">
        <title>The Genome Sequence of Treponema denticola H-22.</title>
        <authorList>
            <consortium name="The Broad Institute Genome Sequencing Platform"/>
            <person name="Earl A."/>
            <person name="Ward D."/>
            <person name="Feldgarden M."/>
            <person name="Gevers D."/>
            <person name="Blanton J.M."/>
            <person name="Fenno C.J."/>
            <person name="Baranova O.V."/>
            <person name="Mathney J."/>
            <person name="Dewhirst F.E."/>
            <person name="Izard J."/>
            <person name="Young S.K."/>
            <person name="Zeng Q."/>
            <person name="Gargeya S."/>
            <person name="Fitzgerald M."/>
            <person name="Haas B."/>
            <person name="Abouelleil A."/>
            <person name="Alvarado L."/>
            <person name="Arachchi H.M."/>
            <person name="Berlin A."/>
            <person name="Chapman S.B."/>
            <person name="Gearin G."/>
            <person name="Goldberg J."/>
            <person name="Griggs A."/>
            <person name="Gujja S."/>
            <person name="Hansen M."/>
            <person name="Heiman D."/>
            <person name="Howarth C."/>
            <person name="Larimer J."/>
            <person name="Lui A."/>
            <person name="MacDonald P.J.P."/>
            <person name="McCowen C."/>
            <person name="Montmayeur A."/>
            <person name="Murphy C."/>
            <person name="Neiman D."/>
            <person name="Pearson M."/>
            <person name="Priest M."/>
            <person name="Roberts A."/>
            <person name="Saif S."/>
            <person name="Shea T."/>
            <person name="Sisk P."/>
            <person name="Stolte C."/>
            <person name="Sykes S."/>
            <person name="Wortman J."/>
            <person name="Nusbaum C."/>
            <person name="Birren B."/>
        </authorList>
    </citation>
    <scope>NUCLEOTIDE SEQUENCE [LARGE SCALE GENOMIC DNA]</scope>
    <source>
        <strain evidence="3">H-22</strain>
    </source>
</reference>
<dbReference type="HOGENOM" id="CLU_094948_0_0_12"/>
<sequence>MGKYKNQNIIEERIEIEGIPCLRFYPSETSGFVWPFPTVFYYHGWSSEKNKQKLIGYVFSTLGYQLILPDAVHHGERNKFEDYDKALNEFFLPTIMQNLAEFPVLKDYAVKNCNADKNRIAVSGHSMGGFTTAGIFTHNPSVKTAVVFNGACDWQNAILQIEKEYDEAHIEFDEATKKADPAQNIDKLLNRPLFLLHGIKDSLVSYKIQKQFYDSTLPLYKNKELLRLMSVERMNHYISIQMLDEAILWLNENL</sequence>
<dbReference type="GO" id="GO:0052689">
    <property type="term" value="F:carboxylic ester hydrolase activity"/>
    <property type="evidence" value="ECO:0007669"/>
    <property type="project" value="UniProtKB-ARBA"/>
</dbReference>
<gene>
    <name evidence="3" type="ORF">HMPREF9726_01609</name>
</gene>
<dbReference type="PANTHER" id="PTHR22946:SF9">
    <property type="entry name" value="POLYKETIDE TRANSFERASE AF380"/>
    <property type="match status" value="1"/>
</dbReference>
<keyword evidence="1" id="KW-0378">Hydrolase</keyword>
<dbReference type="RefSeq" id="WP_002684744.1">
    <property type="nucleotide sequence ID" value="NZ_CM001795.1"/>
</dbReference>
<dbReference type="GO" id="GO:0008236">
    <property type="term" value="F:serine-type peptidase activity"/>
    <property type="evidence" value="ECO:0007669"/>
    <property type="project" value="InterPro"/>
</dbReference>
<protein>
    <recommendedName>
        <fullName evidence="2">Peptidase S9 prolyl oligopeptidase catalytic domain-containing protein</fullName>
    </recommendedName>
</protein>
<dbReference type="GO" id="GO:0006508">
    <property type="term" value="P:proteolysis"/>
    <property type="evidence" value="ECO:0007669"/>
    <property type="project" value="InterPro"/>
</dbReference>
<feature type="domain" description="Peptidase S9 prolyl oligopeptidase catalytic" evidence="2">
    <location>
        <begin position="107"/>
        <end position="239"/>
    </location>
</feature>
<dbReference type="Gene3D" id="3.40.50.1820">
    <property type="entry name" value="alpha/beta hydrolase"/>
    <property type="match status" value="1"/>
</dbReference>
<dbReference type="InterPro" id="IPR050261">
    <property type="entry name" value="FrsA_esterase"/>
</dbReference>